<evidence type="ECO:0000313" key="3">
    <source>
        <dbReference type="Proteomes" id="UP001201163"/>
    </source>
</evidence>
<reference evidence="2" key="1">
    <citation type="submission" date="2022-01" db="EMBL/GenBank/DDBJ databases">
        <title>Comparative genomics reveals a dynamic genome evolution in the ectomycorrhizal milk-cap (Lactarius) mushrooms.</title>
        <authorList>
            <consortium name="DOE Joint Genome Institute"/>
            <person name="Lebreton A."/>
            <person name="Tang N."/>
            <person name="Kuo A."/>
            <person name="LaButti K."/>
            <person name="Drula E."/>
            <person name="Barry K."/>
            <person name="Clum A."/>
            <person name="Lipzen A."/>
            <person name="Mousain D."/>
            <person name="Ng V."/>
            <person name="Wang R."/>
            <person name="Wang X."/>
            <person name="Dai Y."/>
            <person name="Henrissat B."/>
            <person name="Grigoriev I.V."/>
            <person name="Guerin-Laguette A."/>
            <person name="Yu F."/>
            <person name="Martin F.M."/>
        </authorList>
    </citation>
    <scope>NUCLEOTIDE SEQUENCE</scope>
    <source>
        <strain evidence="2">QP</strain>
    </source>
</reference>
<dbReference type="EMBL" id="JAKELL010000008">
    <property type="protein sequence ID" value="KAH8996606.1"/>
    <property type="molecule type" value="Genomic_DNA"/>
</dbReference>
<comment type="caution">
    <text evidence="2">The sequence shown here is derived from an EMBL/GenBank/DDBJ whole genome shotgun (WGS) entry which is preliminary data.</text>
</comment>
<dbReference type="AlphaFoldDB" id="A0AAD4LN83"/>
<evidence type="ECO:0008006" key="4">
    <source>
        <dbReference type="Google" id="ProtNLM"/>
    </source>
</evidence>
<feature type="region of interest" description="Disordered" evidence="1">
    <location>
        <begin position="1"/>
        <end position="37"/>
    </location>
</feature>
<name>A0AAD4LN83_9AGAM</name>
<dbReference type="Proteomes" id="UP001201163">
    <property type="component" value="Unassembled WGS sequence"/>
</dbReference>
<sequence>MLPRRQTAHIHTPYPSRDGGQHRLFQTPPPPPFPPPHAQPLMGHPVGGQYHTTGLPLDVPQAYAQPYGAPFYGPMYPPLPLAMQYPQVIPQASVGIGHFPSQPWGYAHHPMAQPPAPVPYPVAMHPRETGAPFLEDRRACTDRRRAEPGESGGPSAAAVSTQGGQIKKIYPNNQLSEGGKWYSLWLKGLTLMSSSLGVHG</sequence>
<organism evidence="2 3">
    <name type="scientific">Lactarius akahatsu</name>
    <dbReference type="NCBI Taxonomy" id="416441"/>
    <lineage>
        <taxon>Eukaryota</taxon>
        <taxon>Fungi</taxon>
        <taxon>Dikarya</taxon>
        <taxon>Basidiomycota</taxon>
        <taxon>Agaricomycotina</taxon>
        <taxon>Agaricomycetes</taxon>
        <taxon>Russulales</taxon>
        <taxon>Russulaceae</taxon>
        <taxon>Lactarius</taxon>
    </lineage>
</organism>
<protein>
    <recommendedName>
        <fullName evidence="4">DAZ-associated protein 2</fullName>
    </recommendedName>
</protein>
<feature type="region of interest" description="Disordered" evidence="1">
    <location>
        <begin position="141"/>
        <end position="163"/>
    </location>
</feature>
<evidence type="ECO:0000313" key="2">
    <source>
        <dbReference type="EMBL" id="KAH8996606.1"/>
    </source>
</evidence>
<evidence type="ECO:0000256" key="1">
    <source>
        <dbReference type="SAM" id="MobiDB-lite"/>
    </source>
</evidence>
<accession>A0AAD4LN83</accession>
<feature type="compositionally biased region" description="Pro residues" evidence="1">
    <location>
        <begin position="27"/>
        <end position="37"/>
    </location>
</feature>
<keyword evidence="3" id="KW-1185">Reference proteome</keyword>
<proteinExistence type="predicted"/>
<gene>
    <name evidence="2" type="ORF">EDB92DRAFT_1507020</name>
</gene>